<evidence type="ECO:0000259" key="3">
    <source>
        <dbReference type="Pfam" id="PF01557"/>
    </source>
</evidence>
<gene>
    <name evidence="4" type="ORF">D1B33_05530</name>
</gene>
<name>A0A396SED4_9BACL</name>
<dbReference type="InterPro" id="IPR036663">
    <property type="entry name" value="Fumarylacetoacetase_C_sf"/>
</dbReference>
<dbReference type="InterPro" id="IPR051121">
    <property type="entry name" value="FAH"/>
</dbReference>
<dbReference type="GO" id="GO:0046872">
    <property type="term" value="F:metal ion binding"/>
    <property type="evidence" value="ECO:0007669"/>
    <property type="project" value="UniProtKB-KW"/>
</dbReference>
<protein>
    <submittedName>
        <fullName evidence="4">FAA hydrolase family protein</fullName>
    </submittedName>
</protein>
<keyword evidence="5" id="KW-1185">Reference proteome</keyword>
<dbReference type="SUPFAM" id="SSF56529">
    <property type="entry name" value="FAH"/>
    <property type="match status" value="1"/>
</dbReference>
<evidence type="ECO:0000256" key="2">
    <source>
        <dbReference type="ARBA" id="ARBA00022723"/>
    </source>
</evidence>
<keyword evidence="4" id="KW-0378">Hydrolase</keyword>
<dbReference type="EMBL" id="QWEI01000002">
    <property type="protein sequence ID" value="RHW38346.1"/>
    <property type="molecule type" value="Genomic_DNA"/>
</dbReference>
<dbReference type="Gene3D" id="3.90.850.10">
    <property type="entry name" value="Fumarylacetoacetase-like, C-terminal domain"/>
    <property type="match status" value="1"/>
</dbReference>
<feature type="domain" description="Fumarylacetoacetase-like C-terminal" evidence="3">
    <location>
        <begin position="72"/>
        <end position="315"/>
    </location>
</feature>
<reference evidence="4 5" key="1">
    <citation type="submission" date="2018-08" db="EMBL/GenBank/DDBJ databases">
        <title>Lysinibacillus sp. YLB-03 draft genome sequence.</title>
        <authorList>
            <person name="Yu L."/>
        </authorList>
    </citation>
    <scope>NUCLEOTIDE SEQUENCE [LARGE SCALE GENOMIC DNA]</scope>
    <source>
        <strain evidence="4 5">YLB-03</strain>
    </source>
</reference>
<evidence type="ECO:0000313" key="5">
    <source>
        <dbReference type="Proteomes" id="UP000265692"/>
    </source>
</evidence>
<accession>A0A396SED4</accession>
<comment type="caution">
    <text evidence="4">The sequence shown here is derived from an EMBL/GenBank/DDBJ whole genome shotgun (WGS) entry which is preliminary data.</text>
</comment>
<dbReference type="InterPro" id="IPR011234">
    <property type="entry name" value="Fumarylacetoacetase-like_C"/>
</dbReference>
<keyword evidence="2" id="KW-0479">Metal-binding</keyword>
<evidence type="ECO:0000313" key="4">
    <source>
        <dbReference type="EMBL" id="RHW38346.1"/>
    </source>
</evidence>
<dbReference type="OrthoDB" id="9805307at2"/>
<dbReference type="AlphaFoldDB" id="A0A396SED4"/>
<dbReference type="GO" id="GO:0016787">
    <property type="term" value="F:hydrolase activity"/>
    <property type="evidence" value="ECO:0007669"/>
    <property type="project" value="UniProtKB-KW"/>
</dbReference>
<comment type="similarity">
    <text evidence="1">Belongs to the FAH family.</text>
</comment>
<proteinExistence type="inferred from homology"/>
<dbReference type="Proteomes" id="UP000265692">
    <property type="component" value="Unassembled WGS sequence"/>
</dbReference>
<dbReference type="PANTHER" id="PTHR42796:SF4">
    <property type="entry name" value="FUMARYLACETOACETATE HYDROLASE DOMAIN-CONTAINING PROTEIN 2A"/>
    <property type="match status" value="1"/>
</dbReference>
<dbReference type="Pfam" id="PF01557">
    <property type="entry name" value="FAA_hydrolase"/>
    <property type="match status" value="1"/>
</dbReference>
<organism evidence="4 5">
    <name type="scientific">Ureibacillus yapensis</name>
    <dbReference type="NCBI Taxonomy" id="2304605"/>
    <lineage>
        <taxon>Bacteria</taxon>
        <taxon>Bacillati</taxon>
        <taxon>Bacillota</taxon>
        <taxon>Bacilli</taxon>
        <taxon>Bacillales</taxon>
        <taxon>Caryophanaceae</taxon>
        <taxon>Ureibacillus</taxon>
    </lineage>
</organism>
<sequence>MGIHVVHFVHKGIKRWGIVNENLVRPIEKEFDTLASLLAEGIEKIKGLAVQQKDISLNEVTLLSPVTQPARIVCQGANYGTHREESGLEAKRPPFNLIFTKADSCLSGPRDPIICPDHVKLLDYEIELGLIIGKEISEPQEVTEENLHEYIAGLVIANDVSARDIQLGQTQWYKGKSYRTFCPVGPYVYLLEKEDIPLINYLELNLWVNDELRQSTNTENLIFKPDETLTELFGLMNFSPGDLLLTGTTGGVALRLSPEVTEKLLNPVLSAEEKMQLMLDSQLQSNLYLKNNDVIRCEIKSADGKINLGVLENKVAHAVPVKA</sequence>
<dbReference type="PANTHER" id="PTHR42796">
    <property type="entry name" value="FUMARYLACETOACETATE HYDROLASE DOMAIN-CONTAINING PROTEIN 2A-RELATED"/>
    <property type="match status" value="1"/>
</dbReference>
<evidence type="ECO:0000256" key="1">
    <source>
        <dbReference type="ARBA" id="ARBA00010211"/>
    </source>
</evidence>
<dbReference type="RefSeq" id="WP_118875380.1">
    <property type="nucleotide sequence ID" value="NZ_QWEI01000002.1"/>
</dbReference>
<dbReference type="GO" id="GO:0044281">
    <property type="term" value="P:small molecule metabolic process"/>
    <property type="evidence" value="ECO:0007669"/>
    <property type="project" value="UniProtKB-ARBA"/>
</dbReference>